<comment type="caution">
    <text evidence="6">The sequence shown here is derived from an EMBL/GenBank/DDBJ whole genome shotgun (WGS) entry which is preliminary data.</text>
</comment>
<dbReference type="Proteomes" id="UP001163846">
    <property type="component" value="Unassembled WGS sequence"/>
</dbReference>
<dbReference type="PANTHER" id="PTHR12911">
    <property type="entry name" value="SAD1/UNC-84-LIKE PROTEIN-RELATED"/>
    <property type="match status" value="1"/>
</dbReference>
<dbReference type="EMBL" id="MU807223">
    <property type="protein sequence ID" value="KAJ3831809.1"/>
    <property type="molecule type" value="Genomic_DNA"/>
</dbReference>
<keyword evidence="3" id="KW-1133">Transmembrane helix</keyword>
<feature type="non-terminal residue" evidence="6">
    <location>
        <position position="1"/>
    </location>
</feature>
<dbReference type="InterPro" id="IPR012919">
    <property type="entry name" value="SUN_dom"/>
</dbReference>
<protein>
    <recommendedName>
        <fullName evidence="5">SUN domain-containing protein</fullName>
    </recommendedName>
</protein>
<evidence type="ECO:0000313" key="7">
    <source>
        <dbReference type="Proteomes" id="UP001163846"/>
    </source>
</evidence>
<keyword evidence="7" id="KW-1185">Reference proteome</keyword>
<accession>A0AA38U3R2</accession>
<dbReference type="InterPro" id="IPR045119">
    <property type="entry name" value="SUN1-5"/>
</dbReference>
<sequence length="160" mass="18146">HVPHRAVPPRSVIEEDVHIGHCWKFGPQGHIGIRLSEMILLTHFTVYFPDPQQLSAREIKEAPKHIRLWAASIPLPSKDTAESTPSFSSAMAWKPFKPSPLQTDETFVLVADVIYDINVGSRQRFHLPPERRTWTSLVVAEIFENWGAEVTCLYSLTVHG</sequence>
<dbReference type="GO" id="GO:0043495">
    <property type="term" value="F:protein-membrane adaptor activity"/>
    <property type="evidence" value="ECO:0007669"/>
    <property type="project" value="TreeGrafter"/>
</dbReference>
<proteinExistence type="predicted"/>
<feature type="non-terminal residue" evidence="6">
    <location>
        <position position="160"/>
    </location>
</feature>
<name>A0AA38U3R2_9AGAR</name>
<evidence type="ECO:0000256" key="3">
    <source>
        <dbReference type="ARBA" id="ARBA00022989"/>
    </source>
</evidence>
<reference evidence="6" key="1">
    <citation type="submission" date="2022-08" db="EMBL/GenBank/DDBJ databases">
        <authorList>
            <consortium name="DOE Joint Genome Institute"/>
            <person name="Min B."/>
            <person name="Riley R."/>
            <person name="Sierra-Patev S."/>
            <person name="Naranjo-Ortiz M."/>
            <person name="Looney B."/>
            <person name="Konkel Z."/>
            <person name="Slot J.C."/>
            <person name="Sakamoto Y."/>
            <person name="Steenwyk J.L."/>
            <person name="Rokas A."/>
            <person name="Carro J."/>
            <person name="Camarero S."/>
            <person name="Ferreira P."/>
            <person name="Molpeceres G."/>
            <person name="Ruiz-Duenas F.J."/>
            <person name="Serrano A."/>
            <person name="Henrissat B."/>
            <person name="Drula E."/>
            <person name="Hughes K.W."/>
            <person name="Mata J.L."/>
            <person name="Ishikawa N.K."/>
            <person name="Vargas-Isla R."/>
            <person name="Ushijima S."/>
            <person name="Smith C.A."/>
            <person name="Ahrendt S."/>
            <person name="Andreopoulos W."/>
            <person name="He G."/>
            <person name="Labutti K."/>
            <person name="Lipzen A."/>
            <person name="Ng V."/>
            <person name="Sandor L."/>
            <person name="Barry K."/>
            <person name="Martinez A.T."/>
            <person name="Xiao Y."/>
            <person name="Gibbons J.G."/>
            <person name="Terashima K."/>
            <person name="Hibbett D.S."/>
            <person name="Grigoriev I.V."/>
        </authorList>
    </citation>
    <scope>NUCLEOTIDE SEQUENCE</scope>
    <source>
        <strain evidence="6">TFB9207</strain>
    </source>
</reference>
<comment type="subcellular location">
    <subcellularLocation>
        <location evidence="1">Membrane</location>
    </subcellularLocation>
</comment>
<keyword evidence="4" id="KW-0472">Membrane</keyword>
<evidence type="ECO:0000256" key="4">
    <source>
        <dbReference type="ARBA" id="ARBA00023136"/>
    </source>
</evidence>
<evidence type="ECO:0000256" key="2">
    <source>
        <dbReference type="ARBA" id="ARBA00022692"/>
    </source>
</evidence>
<feature type="domain" description="SUN" evidence="5">
    <location>
        <begin position="1"/>
        <end position="160"/>
    </location>
</feature>
<dbReference type="GO" id="GO:0034993">
    <property type="term" value="C:meiotic nuclear membrane microtubule tethering complex"/>
    <property type="evidence" value="ECO:0007669"/>
    <property type="project" value="TreeGrafter"/>
</dbReference>
<organism evidence="6 7">
    <name type="scientific">Lentinula raphanica</name>
    <dbReference type="NCBI Taxonomy" id="153919"/>
    <lineage>
        <taxon>Eukaryota</taxon>
        <taxon>Fungi</taxon>
        <taxon>Dikarya</taxon>
        <taxon>Basidiomycota</taxon>
        <taxon>Agaricomycotina</taxon>
        <taxon>Agaricomycetes</taxon>
        <taxon>Agaricomycetidae</taxon>
        <taxon>Agaricales</taxon>
        <taxon>Marasmiineae</taxon>
        <taxon>Omphalotaceae</taxon>
        <taxon>Lentinula</taxon>
    </lineage>
</organism>
<dbReference type="Pfam" id="PF07738">
    <property type="entry name" value="Sad1_UNC"/>
    <property type="match status" value="2"/>
</dbReference>
<evidence type="ECO:0000313" key="6">
    <source>
        <dbReference type="EMBL" id="KAJ3831809.1"/>
    </source>
</evidence>
<dbReference type="AlphaFoldDB" id="A0AA38U3R2"/>
<dbReference type="PANTHER" id="PTHR12911:SF8">
    <property type="entry name" value="KLAROID PROTEIN-RELATED"/>
    <property type="match status" value="1"/>
</dbReference>
<evidence type="ECO:0000256" key="1">
    <source>
        <dbReference type="ARBA" id="ARBA00004370"/>
    </source>
</evidence>
<keyword evidence="2" id="KW-0812">Transmembrane</keyword>
<evidence type="ECO:0000259" key="5">
    <source>
        <dbReference type="PROSITE" id="PS51469"/>
    </source>
</evidence>
<dbReference type="PROSITE" id="PS51469">
    <property type="entry name" value="SUN"/>
    <property type="match status" value="1"/>
</dbReference>
<gene>
    <name evidence="6" type="ORF">F5878DRAFT_515612</name>
</gene>
<dbReference type="Gene3D" id="2.60.120.260">
    <property type="entry name" value="Galactose-binding domain-like"/>
    <property type="match status" value="1"/>
</dbReference>